<dbReference type="Gene3D" id="3.90.1640.10">
    <property type="entry name" value="inorganic pyrophosphatase (n-terminal core)"/>
    <property type="match status" value="1"/>
</dbReference>
<dbReference type="EMBL" id="VSSQ01000068">
    <property type="protein sequence ID" value="MPL72762.1"/>
    <property type="molecule type" value="Genomic_DNA"/>
</dbReference>
<reference evidence="3" key="1">
    <citation type="submission" date="2019-08" db="EMBL/GenBank/DDBJ databases">
        <authorList>
            <person name="Kucharzyk K."/>
            <person name="Murdoch R.W."/>
            <person name="Higgins S."/>
            <person name="Loffler F."/>
        </authorList>
    </citation>
    <scope>NUCLEOTIDE SEQUENCE</scope>
</reference>
<proteinExistence type="predicted"/>
<sequence>MLFPQTYILELKNKIEIANNILLISHFNPDGDTIGAVSALYHYLKVKNKKTKVLIPNEFPNFLDFVMTDVSYIIASKNNHEAKNVIEQADLIICLDFNAFHRAGDFVKDILLSSSKPKVLIDHHLEPEIHNFDLVFSKINVSSTCELLYEVISLIEEKPFLNKEIAQGIYVGICTDTGSFSFACNNRRTYEVVAELVENGVDVEFVHQEVYNTYSENRLRLLGFCLSERLTVFHKQKAAMIYLSKEDLKRFNYQIGDCEGIVNFCLSIKGIEFGVLVTERVDRVRISLRSKFDFDVNKFARKYWNGGGHQKAAGGHSFENLDSVLEKLTEQIKNSCKE</sequence>
<dbReference type="PANTHER" id="PTHR47618">
    <property type="entry name" value="BIFUNCTIONAL OLIGORIBONUCLEASE AND PAP PHOSPHATASE NRNA"/>
    <property type="match status" value="1"/>
</dbReference>
<dbReference type="InterPro" id="IPR001667">
    <property type="entry name" value="DDH_dom"/>
</dbReference>
<evidence type="ECO:0000313" key="3">
    <source>
        <dbReference type="EMBL" id="MPL72762.1"/>
    </source>
</evidence>
<dbReference type="InterPro" id="IPR003156">
    <property type="entry name" value="DHHA1_dom"/>
</dbReference>
<dbReference type="GO" id="GO:0016787">
    <property type="term" value="F:hydrolase activity"/>
    <property type="evidence" value="ECO:0007669"/>
    <property type="project" value="UniProtKB-KW"/>
</dbReference>
<dbReference type="AlphaFoldDB" id="A0A644U2Y4"/>
<dbReference type="PANTHER" id="PTHR47618:SF1">
    <property type="entry name" value="BIFUNCTIONAL OLIGORIBONUCLEASE AND PAP PHOSPHATASE NRNA"/>
    <property type="match status" value="1"/>
</dbReference>
<dbReference type="Pfam" id="PF02272">
    <property type="entry name" value="DHHA1"/>
    <property type="match status" value="1"/>
</dbReference>
<dbReference type="EC" id="3.1.-.-" evidence="3"/>
<keyword evidence="3" id="KW-0378">Hydrolase</keyword>
<feature type="domain" description="DHHA1" evidence="2">
    <location>
        <begin position="252"/>
        <end position="333"/>
    </location>
</feature>
<protein>
    <submittedName>
        <fullName evidence="3">Bifunctional oligoribonuclease and PAP phosphatase NrnA</fullName>
        <ecNumber evidence="3">3.1.-.-</ecNumber>
    </submittedName>
</protein>
<gene>
    <name evidence="3" type="primary">nrnA_6</name>
    <name evidence="3" type="ORF">SDC9_18552</name>
</gene>
<name>A0A644U2Y4_9ZZZZ</name>
<organism evidence="3">
    <name type="scientific">bioreactor metagenome</name>
    <dbReference type="NCBI Taxonomy" id="1076179"/>
    <lineage>
        <taxon>unclassified sequences</taxon>
        <taxon>metagenomes</taxon>
        <taxon>ecological metagenomes</taxon>
    </lineage>
</organism>
<dbReference type="SUPFAM" id="SSF64182">
    <property type="entry name" value="DHH phosphoesterases"/>
    <property type="match status" value="1"/>
</dbReference>
<comment type="caution">
    <text evidence="3">The sequence shown here is derived from an EMBL/GenBank/DDBJ whole genome shotgun (WGS) entry which is preliminary data.</text>
</comment>
<evidence type="ECO:0000259" key="2">
    <source>
        <dbReference type="Pfam" id="PF02272"/>
    </source>
</evidence>
<evidence type="ECO:0000259" key="1">
    <source>
        <dbReference type="Pfam" id="PF01368"/>
    </source>
</evidence>
<dbReference type="GO" id="GO:0003676">
    <property type="term" value="F:nucleic acid binding"/>
    <property type="evidence" value="ECO:0007669"/>
    <property type="project" value="InterPro"/>
</dbReference>
<feature type="domain" description="DDH" evidence="1">
    <location>
        <begin position="20"/>
        <end position="173"/>
    </location>
</feature>
<dbReference type="Pfam" id="PF01368">
    <property type="entry name" value="DHH"/>
    <property type="match status" value="1"/>
</dbReference>
<accession>A0A644U2Y4</accession>
<dbReference type="InterPro" id="IPR051319">
    <property type="entry name" value="Oligoribo/pAp-PDE_c-di-AMP_PDE"/>
</dbReference>
<dbReference type="InterPro" id="IPR038763">
    <property type="entry name" value="DHH_sf"/>
</dbReference>
<dbReference type="Gene3D" id="3.10.310.30">
    <property type="match status" value="1"/>
</dbReference>